<evidence type="ECO:0000256" key="5">
    <source>
        <dbReference type="ARBA" id="ARBA00025606"/>
    </source>
</evidence>
<evidence type="ECO:0000259" key="8">
    <source>
        <dbReference type="Pfam" id="PF05209"/>
    </source>
</evidence>
<comment type="similarity">
    <text evidence="1 6">Belongs to the MinC family.</text>
</comment>
<dbReference type="GO" id="GO:0051302">
    <property type="term" value="P:regulation of cell division"/>
    <property type="evidence" value="ECO:0007669"/>
    <property type="project" value="InterPro"/>
</dbReference>
<feature type="domain" description="Septum formation inhibitor MinC C-terminal" evidence="7">
    <location>
        <begin position="139"/>
        <end position="238"/>
    </location>
</feature>
<dbReference type="HAMAP" id="MF_00267">
    <property type="entry name" value="MinC"/>
    <property type="match status" value="1"/>
</dbReference>
<evidence type="ECO:0000256" key="2">
    <source>
        <dbReference type="ARBA" id="ARBA00022618"/>
    </source>
</evidence>
<dbReference type="Pfam" id="PF03775">
    <property type="entry name" value="MinC_C"/>
    <property type="match status" value="1"/>
</dbReference>
<reference evidence="10" key="1">
    <citation type="submission" date="2016-11" db="EMBL/GenBank/DDBJ databases">
        <authorList>
            <person name="Varghese N."/>
            <person name="Submissions S."/>
        </authorList>
    </citation>
    <scope>NUCLEOTIDE SEQUENCE [LARGE SCALE GENOMIC DNA]</scope>
    <source>
        <strain evidence="10">DSM 16579</strain>
    </source>
</reference>
<organism evidence="9 10">
    <name type="scientific">Marinomonas polaris DSM 16579</name>
    <dbReference type="NCBI Taxonomy" id="1122206"/>
    <lineage>
        <taxon>Bacteria</taxon>
        <taxon>Pseudomonadati</taxon>
        <taxon>Pseudomonadota</taxon>
        <taxon>Gammaproteobacteria</taxon>
        <taxon>Oceanospirillales</taxon>
        <taxon>Oceanospirillaceae</taxon>
        <taxon>Marinomonas</taxon>
    </lineage>
</organism>
<comment type="subunit">
    <text evidence="6">Interacts with MinD and FtsZ.</text>
</comment>
<dbReference type="PANTHER" id="PTHR34108">
    <property type="entry name" value="SEPTUM SITE-DETERMINING PROTEIN MINC"/>
    <property type="match status" value="1"/>
</dbReference>
<evidence type="ECO:0000256" key="1">
    <source>
        <dbReference type="ARBA" id="ARBA00006291"/>
    </source>
</evidence>
<dbReference type="SUPFAM" id="SSF63848">
    <property type="entry name" value="Cell-division inhibitor MinC, C-terminal domain"/>
    <property type="match status" value="1"/>
</dbReference>
<dbReference type="OrthoDB" id="9794530at2"/>
<sequence>MTDSGFRLKGSVVTTVLLEIQTFSLDDIVFHLKEKIDQVPHFFNQAPIIIDISKMKRGIRLEEFEVLIQSVSALGLGVIGWRCDPDALPVWNASVTIPLLPASKARPINISPAVKEETSPDVVVKTVVEERLVPQATKVITKPIRSGQQVYAEGDLIILNQVSAGAEVLADGNIHVYGALRGRALAGVKGDADARIFCKSMEAELVSIAGNFMLSDALQNIVWKDSAQVLLVDDSLEIVPL</sequence>
<dbReference type="Gene3D" id="2.160.20.70">
    <property type="match status" value="1"/>
</dbReference>
<comment type="function">
    <text evidence="5 6">Cell division inhibitor that blocks the formation of polar Z ring septums. Rapidly oscillates between the poles of the cell to destabilize FtsZ filaments that have formed before they mature into polar Z rings. Prevents FtsZ polymerization.</text>
</comment>
<evidence type="ECO:0000313" key="10">
    <source>
        <dbReference type="Proteomes" id="UP000184517"/>
    </source>
</evidence>
<name>A0A1M5LLT6_9GAMM</name>
<dbReference type="NCBIfam" id="TIGR01222">
    <property type="entry name" value="minC"/>
    <property type="match status" value="1"/>
</dbReference>
<proteinExistence type="inferred from homology"/>
<keyword evidence="2 6" id="KW-0132">Cell division</keyword>
<dbReference type="InterPro" id="IPR007874">
    <property type="entry name" value="MinC_N"/>
</dbReference>
<feature type="domain" description="Septum formation inhibitor MinC N-terminal" evidence="8">
    <location>
        <begin position="6"/>
        <end position="75"/>
    </location>
</feature>
<dbReference type="InterPro" id="IPR016098">
    <property type="entry name" value="CAP/MinC_C"/>
</dbReference>
<dbReference type="Gene3D" id="3.30.70.260">
    <property type="match status" value="1"/>
</dbReference>
<evidence type="ECO:0000256" key="3">
    <source>
        <dbReference type="ARBA" id="ARBA00023210"/>
    </source>
</evidence>
<evidence type="ECO:0000256" key="6">
    <source>
        <dbReference type="HAMAP-Rule" id="MF_00267"/>
    </source>
</evidence>
<dbReference type="Pfam" id="PF05209">
    <property type="entry name" value="MinC_N"/>
    <property type="match status" value="1"/>
</dbReference>
<dbReference type="AlphaFoldDB" id="A0A1M5LLT6"/>
<evidence type="ECO:0000313" key="9">
    <source>
        <dbReference type="EMBL" id="SHG65860.1"/>
    </source>
</evidence>
<dbReference type="GO" id="GO:1901891">
    <property type="term" value="P:regulation of cell septum assembly"/>
    <property type="evidence" value="ECO:0007669"/>
    <property type="project" value="InterPro"/>
</dbReference>
<dbReference type="RefSeq" id="WP_072841933.1">
    <property type="nucleotide sequence ID" value="NZ_FQVF01000026.1"/>
</dbReference>
<keyword evidence="4 6" id="KW-0131">Cell cycle</keyword>
<dbReference type="InterPro" id="IPR036145">
    <property type="entry name" value="MinC_C_sf"/>
</dbReference>
<keyword evidence="3 6" id="KW-0717">Septation</keyword>
<dbReference type="InterPro" id="IPR013033">
    <property type="entry name" value="MinC"/>
</dbReference>
<dbReference type="GO" id="GO:0000902">
    <property type="term" value="P:cell morphogenesis"/>
    <property type="evidence" value="ECO:0007669"/>
    <property type="project" value="InterPro"/>
</dbReference>
<evidence type="ECO:0000259" key="7">
    <source>
        <dbReference type="Pfam" id="PF03775"/>
    </source>
</evidence>
<dbReference type="InterPro" id="IPR005526">
    <property type="entry name" value="Septum_form_inhib_MinC_C"/>
</dbReference>
<evidence type="ECO:0000256" key="4">
    <source>
        <dbReference type="ARBA" id="ARBA00023306"/>
    </source>
</evidence>
<gene>
    <name evidence="6" type="primary">minC</name>
    <name evidence="9" type="ORF">SAMN02745753_04293</name>
</gene>
<dbReference type="Proteomes" id="UP000184517">
    <property type="component" value="Unassembled WGS sequence"/>
</dbReference>
<dbReference type="PANTHER" id="PTHR34108:SF1">
    <property type="entry name" value="SEPTUM SITE-DETERMINING PROTEIN MINC"/>
    <property type="match status" value="1"/>
</dbReference>
<keyword evidence="10" id="KW-1185">Reference proteome</keyword>
<dbReference type="EMBL" id="FQVF01000026">
    <property type="protein sequence ID" value="SHG65860.1"/>
    <property type="molecule type" value="Genomic_DNA"/>
</dbReference>
<accession>A0A1M5LLT6</accession>
<protein>
    <recommendedName>
        <fullName evidence="6">Probable septum site-determining protein MinC</fullName>
    </recommendedName>
</protein>
<dbReference type="GO" id="GO:0000917">
    <property type="term" value="P:division septum assembly"/>
    <property type="evidence" value="ECO:0007669"/>
    <property type="project" value="UniProtKB-KW"/>
</dbReference>
<dbReference type="STRING" id="1122206.SAMN02745753_04293"/>